<sequence>MSEKNIEAGYYFTPHHITRSLSPSTTTAPPSPASCMSEIAQPSSPPPRPPLASAAVAPFLLPHPHPRHGIESYRAVVCPCLFMSPNKIENIGTSLNGIESSSGQLGPRCQVSLRGKKIGLLHPSLGPSDYFCHKLVQVFGHVWASHLKINF</sequence>
<evidence type="ECO:0000256" key="1">
    <source>
        <dbReference type="SAM" id="MobiDB-lite"/>
    </source>
</evidence>
<accession>A0AAN9LKV4</accession>
<keyword evidence="3" id="KW-1185">Reference proteome</keyword>
<protein>
    <submittedName>
        <fullName evidence="2">Uncharacterized protein</fullName>
    </submittedName>
</protein>
<proteinExistence type="predicted"/>
<organism evidence="2 3">
    <name type="scientific">Canavalia gladiata</name>
    <name type="common">Sword bean</name>
    <name type="synonym">Dolichos gladiatus</name>
    <dbReference type="NCBI Taxonomy" id="3824"/>
    <lineage>
        <taxon>Eukaryota</taxon>
        <taxon>Viridiplantae</taxon>
        <taxon>Streptophyta</taxon>
        <taxon>Embryophyta</taxon>
        <taxon>Tracheophyta</taxon>
        <taxon>Spermatophyta</taxon>
        <taxon>Magnoliopsida</taxon>
        <taxon>eudicotyledons</taxon>
        <taxon>Gunneridae</taxon>
        <taxon>Pentapetalae</taxon>
        <taxon>rosids</taxon>
        <taxon>fabids</taxon>
        <taxon>Fabales</taxon>
        <taxon>Fabaceae</taxon>
        <taxon>Papilionoideae</taxon>
        <taxon>50 kb inversion clade</taxon>
        <taxon>NPAAA clade</taxon>
        <taxon>indigoferoid/millettioid clade</taxon>
        <taxon>Phaseoleae</taxon>
        <taxon>Canavalia</taxon>
    </lineage>
</organism>
<dbReference type="Proteomes" id="UP001367508">
    <property type="component" value="Unassembled WGS sequence"/>
</dbReference>
<dbReference type="EMBL" id="JAYMYQ010000004">
    <property type="protein sequence ID" value="KAK7337496.1"/>
    <property type="molecule type" value="Genomic_DNA"/>
</dbReference>
<name>A0AAN9LKV4_CANGL</name>
<comment type="caution">
    <text evidence="2">The sequence shown here is derived from an EMBL/GenBank/DDBJ whole genome shotgun (WGS) entry which is preliminary data.</text>
</comment>
<feature type="region of interest" description="Disordered" evidence="1">
    <location>
        <begin position="19"/>
        <end position="50"/>
    </location>
</feature>
<evidence type="ECO:0000313" key="2">
    <source>
        <dbReference type="EMBL" id="KAK7337496.1"/>
    </source>
</evidence>
<dbReference type="AlphaFoldDB" id="A0AAN9LKV4"/>
<evidence type="ECO:0000313" key="3">
    <source>
        <dbReference type="Proteomes" id="UP001367508"/>
    </source>
</evidence>
<reference evidence="2 3" key="1">
    <citation type="submission" date="2024-01" db="EMBL/GenBank/DDBJ databases">
        <title>The genomes of 5 underutilized Papilionoideae crops provide insights into root nodulation and disease resistanc.</title>
        <authorList>
            <person name="Jiang F."/>
        </authorList>
    </citation>
    <scope>NUCLEOTIDE SEQUENCE [LARGE SCALE GENOMIC DNA]</scope>
    <source>
        <strain evidence="2">LVBAO_FW01</strain>
        <tissue evidence="2">Leaves</tissue>
    </source>
</reference>
<gene>
    <name evidence="2" type="ORF">VNO77_18073</name>
</gene>